<sequence>MENEGLYSGDSQWRTQSSKEDKRDERMYSLNVKRMGLDGCGSINYPSLANSTANKQSSKCCFYCNHQICTDILVHADGLLAICTLVAPLGTQVRRHQTTLF</sequence>
<reference evidence="2" key="1">
    <citation type="journal article" date="2022" name="Mol. Ecol. Resour.">
        <title>The genomes of chicory, endive, great burdock and yacon provide insights into Asteraceae palaeo-polyploidization history and plant inulin production.</title>
        <authorList>
            <person name="Fan W."/>
            <person name="Wang S."/>
            <person name="Wang H."/>
            <person name="Wang A."/>
            <person name="Jiang F."/>
            <person name="Liu H."/>
            <person name="Zhao H."/>
            <person name="Xu D."/>
            <person name="Zhang Y."/>
        </authorList>
    </citation>
    <scope>NUCLEOTIDE SEQUENCE [LARGE SCALE GENOMIC DNA]</scope>
    <source>
        <strain evidence="2">cv. Punajuju</strain>
    </source>
</reference>
<dbReference type="EMBL" id="CM042015">
    <property type="protein sequence ID" value="KAI3709928.1"/>
    <property type="molecule type" value="Genomic_DNA"/>
</dbReference>
<gene>
    <name evidence="1" type="ORF">L2E82_39697</name>
</gene>
<dbReference type="Proteomes" id="UP001055811">
    <property type="component" value="Linkage Group LG07"/>
</dbReference>
<organism evidence="1 2">
    <name type="scientific">Cichorium intybus</name>
    <name type="common">Chicory</name>
    <dbReference type="NCBI Taxonomy" id="13427"/>
    <lineage>
        <taxon>Eukaryota</taxon>
        <taxon>Viridiplantae</taxon>
        <taxon>Streptophyta</taxon>
        <taxon>Embryophyta</taxon>
        <taxon>Tracheophyta</taxon>
        <taxon>Spermatophyta</taxon>
        <taxon>Magnoliopsida</taxon>
        <taxon>eudicotyledons</taxon>
        <taxon>Gunneridae</taxon>
        <taxon>Pentapetalae</taxon>
        <taxon>asterids</taxon>
        <taxon>campanulids</taxon>
        <taxon>Asterales</taxon>
        <taxon>Asteraceae</taxon>
        <taxon>Cichorioideae</taxon>
        <taxon>Cichorieae</taxon>
        <taxon>Cichoriinae</taxon>
        <taxon>Cichorium</taxon>
    </lineage>
</organism>
<evidence type="ECO:0000313" key="2">
    <source>
        <dbReference type="Proteomes" id="UP001055811"/>
    </source>
</evidence>
<keyword evidence="2" id="KW-1185">Reference proteome</keyword>
<proteinExistence type="predicted"/>
<evidence type="ECO:0000313" key="1">
    <source>
        <dbReference type="EMBL" id="KAI3709928.1"/>
    </source>
</evidence>
<reference evidence="1 2" key="2">
    <citation type="journal article" date="2022" name="Mol. Ecol. Resour.">
        <title>The genomes of chicory, endive, great burdock and yacon provide insights into Asteraceae paleo-polyploidization history and plant inulin production.</title>
        <authorList>
            <person name="Fan W."/>
            <person name="Wang S."/>
            <person name="Wang H."/>
            <person name="Wang A."/>
            <person name="Jiang F."/>
            <person name="Liu H."/>
            <person name="Zhao H."/>
            <person name="Xu D."/>
            <person name="Zhang Y."/>
        </authorList>
    </citation>
    <scope>NUCLEOTIDE SEQUENCE [LARGE SCALE GENOMIC DNA]</scope>
    <source>
        <strain evidence="2">cv. Punajuju</strain>
        <tissue evidence="1">Leaves</tissue>
    </source>
</reference>
<accession>A0ACB9AJP8</accession>
<protein>
    <submittedName>
        <fullName evidence="1">Uncharacterized protein</fullName>
    </submittedName>
</protein>
<comment type="caution">
    <text evidence="1">The sequence shown here is derived from an EMBL/GenBank/DDBJ whole genome shotgun (WGS) entry which is preliminary data.</text>
</comment>
<name>A0ACB9AJP8_CICIN</name>